<dbReference type="Pfam" id="PF03748">
    <property type="entry name" value="FliL"/>
    <property type="match status" value="1"/>
</dbReference>
<keyword evidence="10" id="KW-0997">Cell inner membrane</keyword>
<proteinExistence type="inferred from homology"/>
<keyword evidence="11" id="KW-0732">Signal</keyword>
<evidence type="ECO:0000313" key="12">
    <source>
        <dbReference type="EMBL" id="MBD7976836.1"/>
    </source>
</evidence>
<reference evidence="12 13" key="1">
    <citation type="submission" date="2020-08" db="EMBL/GenBank/DDBJ databases">
        <title>A Genomic Blueprint of the Chicken Gut Microbiome.</title>
        <authorList>
            <person name="Gilroy R."/>
            <person name="Ravi A."/>
            <person name="Getino M."/>
            <person name="Pursley I."/>
            <person name="Horton D.L."/>
            <person name="Alikhan N.-F."/>
            <person name="Baker D."/>
            <person name="Gharbi K."/>
            <person name="Hall N."/>
            <person name="Watson M."/>
            <person name="Adriaenssens E.M."/>
            <person name="Foster-Nyarko E."/>
            <person name="Jarju S."/>
            <person name="Secka A."/>
            <person name="Antonio M."/>
            <person name="Oren A."/>
            <person name="Chaudhuri R."/>
            <person name="La Ragione R.M."/>
            <person name="Hildebrand F."/>
            <person name="Pallen M.J."/>
        </authorList>
    </citation>
    <scope>NUCLEOTIDE SEQUENCE [LARGE SCALE GENOMIC DNA]</scope>
    <source>
        <strain evidence="12 13">Sa2CUA2</strain>
    </source>
</reference>
<comment type="similarity">
    <text evidence="3 10">Belongs to the FliL family.</text>
</comment>
<keyword evidence="5 10" id="KW-0145">Chemotaxis</keyword>
<dbReference type="PANTHER" id="PTHR35091:SF2">
    <property type="entry name" value="FLAGELLAR PROTEIN FLIL"/>
    <property type="match status" value="1"/>
</dbReference>
<feature type="signal peptide" evidence="11">
    <location>
        <begin position="1"/>
        <end position="20"/>
    </location>
</feature>
<organism evidence="12 13">
    <name type="scientific">Serpens gallinarum</name>
    <dbReference type="NCBI Taxonomy" id="2763075"/>
    <lineage>
        <taxon>Bacteria</taxon>
        <taxon>Pseudomonadati</taxon>
        <taxon>Pseudomonadota</taxon>
        <taxon>Gammaproteobacteria</taxon>
        <taxon>Pseudomonadales</taxon>
        <taxon>Pseudomonadaceae</taxon>
        <taxon>Pseudomonas</taxon>
    </lineage>
</organism>
<keyword evidence="9 10" id="KW-0472">Membrane</keyword>
<keyword evidence="6" id="KW-0812">Transmembrane</keyword>
<name>A0ABR8TM43_9PSED</name>
<feature type="chain" id="PRO_5047209938" description="Flagellar protein FliL" evidence="11">
    <location>
        <begin position="21"/>
        <end position="133"/>
    </location>
</feature>
<comment type="subcellular location">
    <subcellularLocation>
        <location evidence="10">Cell inner membrane</location>
    </subcellularLocation>
    <subcellularLocation>
        <location evidence="2">Cell membrane</location>
        <topology evidence="2">Single-pass membrane protein</topology>
    </subcellularLocation>
</comment>
<keyword evidence="4" id="KW-1003">Cell membrane</keyword>
<comment type="function">
    <text evidence="1 10">Controls the rotational direction of flagella during chemotaxis.</text>
</comment>
<dbReference type="EMBL" id="JACSQG010000002">
    <property type="protein sequence ID" value="MBD7976836.1"/>
    <property type="molecule type" value="Genomic_DNA"/>
</dbReference>
<keyword evidence="12" id="KW-0282">Flagellum</keyword>
<evidence type="ECO:0000256" key="2">
    <source>
        <dbReference type="ARBA" id="ARBA00004162"/>
    </source>
</evidence>
<keyword evidence="12" id="KW-0969">Cilium</keyword>
<dbReference type="InterPro" id="IPR005503">
    <property type="entry name" value="FliL"/>
</dbReference>
<evidence type="ECO:0000256" key="1">
    <source>
        <dbReference type="ARBA" id="ARBA00002254"/>
    </source>
</evidence>
<evidence type="ECO:0000313" key="13">
    <source>
        <dbReference type="Proteomes" id="UP000611945"/>
    </source>
</evidence>
<evidence type="ECO:0000256" key="10">
    <source>
        <dbReference type="RuleBase" id="RU364125"/>
    </source>
</evidence>
<keyword evidence="12" id="KW-0966">Cell projection</keyword>
<keyword evidence="13" id="KW-1185">Reference proteome</keyword>
<dbReference type="RefSeq" id="WP_251835610.1">
    <property type="nucleotide sequence ID" value="NZ_JACSQG010000002.1"/>
</dbReference>
<keyword evidence="7 10" id="KW-0283">Flagellar rotation</keyword>
<dbReference type="Proteomes" id="UP000611945">
    <property type="component" value="Unassembled WGS sequence"/>
</dbReference>
<dbReference type="PANTHER" id="PTHR35091">
    <property type="entry name" value="FLAGELLAR PROTEIN FLIL"/>
    <property type="match status" value="1"/>
</dbReference>
<evidence type="ECO:0000256" key="3">
    <source>
        <dbReference type="ARBA" id="ARBA00008281"/>
    </source>
</evidence>
<protein>
    <recommendedName>
        <fullName evidence="10">Flagellar protein FliL</fullName>
    </recommendedName>
</protein>
<evidence type="ECO:0000256" key="8">
    <source>
        <dbReference type="ARBA" id="ARBA00022989"/>
    </source>
</evidence>
<sequence length="133" mass="15014">MKRCIALLLLLGLPLGIAQAARENDPTKVGYLELRPALVGNYGEGARPKFFKADVALRVIGTQNLERLEHHQPLIRNELIMMFAELGNDSMTTVEDKEALRQQALERVRKVIEEEEGRPLVEDLLFNNLIAQP</sequence>
<evidence type="ECO:0000256" key="9">
    <source>
        <dbReference type="ARBA" id="ARBA00023136"/>
    </source>
</evidence>
<keyword evidence="8" id="KW-1133">Transmembrane helix</keyword>
<gene>
    <name evidence="12" type="primary">fliL</name>
    <name evidence="12" type="ORF">H9642_06490</name>
</gene>
<evidence type="ECO:0000256" key="11">
    <source>
        <dbReference type="SAM" id="SignalP"/>
    </source>
</evidence>
<accession>A0ABR8TM43</accession>
<evidence type="ECO:0000256" key="6">
    <source>
        <dbReference type="ARBA" id="ARBA00022692"/>
    </source>
</evidence>
<comment type="caution">
    <text evidence="12">The sequence shown here is derived from an EMBL/GenBank/DDBJ whole genome shotgun (WGS) entry which is preliminary data.</text>
</comment>
<evidence type="ECO:0000256" key="4">
    <source>
        <dbReference type="ARBA" id="ARBA00022475"/>
    </source>
</evidence>
<evidence type="ECO:0000256" key="7">
    <source>
        <dbReference type="ARBA" id="ARBA00022779"/>
    </source>
</evidence>
<evidence type="ECO:0000256" key="5">
    <source>
        <dbReference type="ARBA" id="ARBA00022500"/>
    </source>
</evidence>